<dbReference type="EMBL" id="WTVM01000003">
    <property type="protein sequence ID" value="NMG01560.1"/>
    <property type="molecule type" value="Genomic_DNA"/>
</dbReference>
<gene>
    <name evidence="1" type="ORF">GPA21_01040</name>
</gene>
<evidence type="ECO:0000313" key="2">
    <source>
        <dbReference type="Proteomes" id="UP000599523"/>
    </source>
</evidence>
<protein>
    <submittedName>
        <fullName evidence="1">DUF4276 family protein</fullName>
    </submittedName>
</protein>
<comment type="caution">
    <text evidence="1">The sequence shown here is derived from an EMBL/GenBank/DDBJ whole genome shotgun (WGS) entry which is preliminary data.</text>
</comment>
<dbReference type="InterPro" id="IPR025455">
    <property type="entry name" value="DUF4276"/>
</dbReference>
<dbReference type="Pfam" id="PF14103">
    <property type="entry name" value="DUF4276"/>
    <property type="match status" value="1"/>
</dbReference>
<dbReference type="RefSeq" id="WP_168986352.1">
    <property type="nucleotide sequence ID" value="NZ_CAWPHM010000264.1"/>
</dbReference>
<keyword evidence="2" id="KW-1185">Reference proteome</keyword>
<dbReference type="AlphaFoldDB" id="A0A972FBH8"/>
<accession>A0A972FBH8</accession>
<proteinExistence type="predicted"/>
<reference evidence="1" key="1">
    <citation type="submission" date="2019-12" db="EMBL/GenBank/DDBJ databases">
        <title>Comparative genomics gives insights into the taxonomy of the Azoarcus-Aromatoleum group and reveals separate origins of nif in the plant-associated Azoarcus and non-plant-associated Aromatoleum sub-groups.</title>
        <authorList>
            <person name="Lafos M."/>
            <person name="Maluk M."/>
            <person name="Batista M."/>
            <person name="Junghare M."/>
            <person name="Carmona M."/>
            <person name="Faoro H."/>
            <person name="Cruz L.M."/>
            <person name="Battistoni F."/>
            <person name="De Souza E."/>
            <person name="Pedrosa F."/>
            <person name="Chen W.-M."/>
            <person name="Poole P.S."/>
            <person name="Dixon R.A."/>
            <person name="James E.K."/>
        </authorList>
    </citation>
    <scope>NUCLEOTIDE SEQUENCE</scope>
    <source>
        <strain evidence="1">NSC3</strain>
    </source>
</reference>
<dbReference type="Proteomes" id="UP000599523">
    <property type="component" value="Unassembled WGS sequence"/>
</dbReference>
<organism evidence="1 2">
    <name type="scientific">Azoarcus taiwanensis</name>
    <dbReference type="NCBI Taxonomy" id="666964"/>
    <lineage>
        <taxon>Bacteria</taxon>
        <taxon>Pseudomonadati</taxon>
        <taxon>Pseudomonadota</taxon>
        <taxon>Betaproteobacteria</taxon>
        <taxon>Rhodocyclales</taxon>
        <taxon>Zoogloeaceae</taxon>
        <taxon>Azoarcus</taxon>
    </lineage>
</organism>
<name>A0A972FBH8_9RHOO</name>
<sequence length="193" mass="22240">MRELVFLLEERSARVMLESLLPRLLSEGTRYRCIHFEGKQDLEKQLTRRIRGYQNERARFIVLRDQDSHPDCAAVKQGLLDLCEKSGKLARCMVRIACRELETFYLADLQAVEQALEINGLARHQNNRKFRSPDALGSPSRELRTLTGNRYEKVSGSRAIGKHLQLDNVRSASFRNLVAAIRRCEEEILREAG</sequence>
<evidence type="ECO:0000313" key="1">
    <source>
        <dbReference type="EMBL" id="NMG01560.1"/>
    </source>
</evidence>